<dbReference type="SUPFAM" id="SSF49265">
    <property type="entry name" value="Fibronectin type III"/>
    <property type="match status" value="1"/>
</dbReference>
<feature type="chain" id="PRO_5046118321" evidence="4">
    <location>
        <begin position="18"/>
        <end position="615"/>
    </location>
</feature>
<dbReference type="CDD" id="cd08982">
    <property type="entry name" value="GH43-like"/>
    <property type="match status" value="1"/>
</dbReference>
<comment type="similarity">
    <text evidence="1">Belongs to the glycosyl hydrolase 43 family.</text>
</comment>
<proteinExistence type="inferred from homology"/>
<feature type="domain" description="F5/8 type C" evidence="5">
    <location>
        <begin position="368"/>
        <end position="523"/>
    </location>
</feature>
<dbReference type="InterPro" id="IPR023296">
    <property type="entry name" value="Glyco_hydro_beta-prop_sf"/>
</dbReference>
<feature type="signal peptide" evidence="4">
    <location>
        <begin position="1"/>
        <end position="17"/>
    </location>
</feature>
<dbReference type="Gene3D" id="2.115.10.20">
    <property type="entry name" value="Glycosyl hydrolase domain, family 43"/>
    <property type="match status" value="1"/>
</dbReference>
<dbReference type="Gene3D" id="2.60.40.10">
    <property type="entry name" value="Immunoglobulins"/>
    <property type="match status" value="1"/>
</dbReference>
<keyword evidence="8" id="KW-1185">Reference proteome</keyword>
<feature type="domain" description="Fibronectin type-III" evidence="6">
    <location>
        <begin position="528"/>
        <end position="615"/>
    </location>
</feature>
<dbReference type="InterPro" id="IPR051795">
    <property type="entry name" value="Glycosyl_Hydrlase_43"/>
</dbReference>
<protein>
    <submittedName>
        <fullName evidence="7">Family 43 glycosylhydrolase</fullName>
    </submittedName>
</protein>
<dbReference type="CDD" id="cd00063">
    <property type="entry name" value="FN3"/>
    <property type="match status" value="1"/>
</dbReference>
<organism evidence="7 8">
    <name type="scientific">Gilvirhabdus luticola</name>
    <dbReference type="NCBI Taxonomy" id="3079858"/>
    <lineage>
        <taxon>Bacteria</taxon>
        <taxon>Pseudomonadati</taxon>
        <taxon>Bacteroidota</taxon>
        <taxon>Flavobacteriia</taxon>
        <taxon>Flavobacteriales</taxon>
        <taxon>Flavobacteriaceae</taxon>
        <taxon>Gilvirhabdus</taxon>
    </lineage>
</organism>
<dbReference type="InterPro" id="IPR013783">
    <property type="entry name" value="Ig-like_fold"/>
</dbReference>
<dbReference type="SUPFAM" id="SSF49785">
    <property type="entry name" value="Galactose-binding domain-like"/>
    <property type="match status" value="1"/>
</dbReference>
<evidence type="ECO:0000259" key="6">
    <source>
        <dbReference type="PROSITE" id="PS50853"/>
    </source>
</evidence>
<evidence type="ECO:0000313" key="8">
    <source>
        <dbReference type="Proteomes" id="UP001268651"/>
    </source>
</evidence>
<dbReference type="EMBL" id="JAWHTF010000002">
    <property type="protein sequence ID" value="MDU8885876.1"/>
    <property type="molecule type" value="Genomic_DNA"/>
</dbReference>
<dbReference type="InterPro" id="IPR036116">
    <property type="entry name" value="FN3_sf"/>
</dbReference>
<dbReference type="PANTHER" id="PTHR42812">
    <property type="entry name" value="BETA-XYLOSIDASE"/>
    <property type="match status" value="1"/>
</dbReference>
<evidence type="ECO:0000313" key="7">
    <source>
        <dbReference type="EMBL" id="MDU8885876.1"/>
    </source>
</evidence>
<dbReference type="InterPro" id="IPR008979">
    <property type="entry name" value="Galactose-bd-like_sf"/>
</dbReference>
<dbReference type="Pfam" id="PF00754">
    <property type="entry name" value="F5_F8_type_C"/>
    <property type="match status" value="1"/>
</dbReference>
<evidence type="ECO:0000256" key="2">
    <source>
        <dbReference type="ARBA" id="ARBA00022801"/>
    </source>
</evidence>
<comment type="caution">
    <text evidence="7">The sequence shown here is derived from an EMBL/GenBank/DDBJ whole genome shotgun (WGS) entry which is preliminary data.</text>
</comment>
<keyword evidence="3" id="KW-0326">Glycosidase</keyword>
<evidence type="ECO:0000256" key="3">
    <source>
        <dbReference type="ARBA" id="ARBA00023295"/>
    </source>
</evidence>
<dbReference type="Pfam" id="PF04616">
    <property type="entry name" value="Glyco_hydro_43"/>
    <property type="match status" value="1"/>
</dbReference>
<dbReference type="InterPro" id="IPR000421">
    <property type="entry name" value="FA58C"/>
</dbReference>
<keyword evidence="4" id="KW-0732">Signal</keyword>
<dbReference type="PROSITE" id="PS50022">
    <property type="entry name" value="FA58C_3"/>
    <property type="match status" value="1"/>
</dbReference>
<sequence>MRLILLFAILLSFSSCKQEDQTEGVKTSEVLNNKENNKNFNTYCNPLDIDYTYMVYNSSRNISYRSGADPAVIEFRGEYYMFVTRSFGYWHSTDLVNWNFIKPRQWFFEGCNAPTAFNYKDSLVYFAGNPAGYGSILYSDDPKSGKWKPTPSISNNIQDSELFIDDDGKTYLYWGSSNVHPLRVKMLNKDDRFLETGVKKELINLVEEEHGWERFGENNFHPTLKEGYMEGASMTKHDGKYYLQYAAPGTQFNVYADGVYVGETPLGPFKYMNNNPMSFKPGGFTNGAGHGITVKQTNGQYWHFATMALASNAQWERRLCMFPTYFDEEGLMYANTEYGDYPRFGSNHPTNAGQHNGWMLLSYKGYVTVSSSLKQIMKFTSNDDEVEVTELPVEKNAEGQVISKVLTDENPKTFWVAEANDDKQWLTIEMLNLGKIYAFQLNFHDHESGIYTRTEGLRHRFSIEVSEDGTNWQTVVDRSQSDKDAPNAYIALNKPINGKYIRYKNVEVPGANFAMSEFRVFGLGLGKVPAKVEGFTIKRENDRRDAVFTWNSIKEAQGYNIRWGIAPDKLYQSWLVYDNNEHFMRCLDRDTSYYFSIEAFNENGISEKSDIIYVE</sequence>
<dbReference type="PROSITE" id="PS50853">
    <property type="entry name" value="FN3"/>
    <property type="match status" value="1"/>
</dbReference>
<evidence type="ECO:0000259" key="5">
    <source>
        <dbReference type="PROSITE" id="PS50022"/>
    </source>
</evidence>
<dbReference type="Proteomes" id="UP001268651">
    <property type="component" value="Unassembled WGS sequence"/>
</dbReference>
<gene>
    <name evidence="7" type="ORF">RXV94_06860</name>
</gene>
<dbReference type="InterPro" id="IPR003961">
    <property type="entry name" value="FN3_dom"/>
</dbReference>
<dbReference type="PANTHER" id="PTHR42812:SF12">
    <property type="entry name" value="BETA-XYLOSIDASE-RELATED"/>
    <property type="match status" value="1"/>
</dbReference>
<dbReference type="Gene3D" id="2.60.120.260">
    <property type="entry name" value="Galactose-binding domain-like"/>
    <property type="match status" value="1"/>
</dbReference>
<reference evidence="7 8" key="1">
    <citation type="submission" date="2023-10" db="EMBL/GenBank/DDBJ databases">
        <title>Marimonas sp. nov. isolated from tidal mud flat.</title>
        <authorList>
            <person name="Jaincy N.J."/>
            <person name="Srinivasan S."/>
            <person name="Lee S.-S."/>
        </authorList>
    </citation>
    <scope>NUCLEOTIDE SEQUENCE [LARGE SCALE GENOMIC DNA]</scope>
    <source>
        <strain evidence="7 8">MJ-SS3</strain>
    </source>
</reference>
<keyword evidence="2" id="KW-0378">Hydrolase</keyword>
<dbReference type="InterPro" id="IPR006710">
    <property type="entry name" value="Glyco_hydro_43"/>
</dbReference>
<evidence type="ECO:0000256" key="1">
    <source>
        <dbReference type="ARBA" id="ARBA00009865"/>
    </source>
</evidence>
<accession>A0ABU3U688</accession>
<dbReference type="PROSITE" id="PS51257">
    <property type="entry name" value="PROKAR_LIPOPROTEIN"/>
    <property type="match status" value="1"/>
</dbReference>
<name>A0ABU3U688_9FLAO</name>
<dbReference type="RefSeq" id="WP_316661797.1">
    <property type="nucleotide sequence ID" value="NZ_JAWHTF010000002.1"/>
</dbReference>
<dbReference type="SUPFAM" id="SSF75005">
    <property type="entry name" value="Arabinanase/levansucrase/invertase"/>
    <property type="match status" value="1"/>
</dbReference>
<evidence type="ECO:0000256" key="4">
    <source>
        <dbReference type="SAM" id="SignalP"/>
    </source>
</evidence>